<gene>
    <name evidence="1" type="ORF">KCX82_11985</name>
</gene>
<reference evidence="1" key="2">
    <citation type="submission" date="2021-04" db="EMBL/GenBank/DDBJ databases">
        <authorList>
            <person name="Liu J."/>
        </authorList>
    </citation>
    <scope>NUCLEOTIDE SEQUENCE</scope>
    <source>
        <strain evidence="1">BAD-6</strain>
    </source>
</reference>
<dbReference type="EMBL" id="JAGSND010000007">
    <property type="protein sequence ID" value="MBR0598600.1"/>
    <property type="molecule type" value="Genomic_DNA"/>
</dbReference>
<accession>A0A8J8B3S0</accession>
<organism evidence="1 2">
    <name type="scientific">Sinanaerobacter chloroacetimidivorans</name>
    <dbReference type="NCBI Taxonomy" id="2818044"/>
    <lineage>
        <taxon>Bacteria</taxon>
        <taxon>Bacillati</taxon>
        <taxon>Bacillota</taxon>
        <taxon>Clostridia</taxon>
        <taxon>Peptostreptococcales</taxon>
        <taxon>Anaerovoracaceae</taxon>
        <taxon>Sinanaerobacter</taxon>
    </lineage>
</organism>
<protein>
    <submittedName>
        <fullName evidence="1">Uncharacterized protein</fullName>
    </submittedName>
</protein>
<comment type="caution">
    <text evidence="1">The sequence shown here is derived from an EMBL/GenBank/DDBJ whole genome shotgun (WGS) entry which is preliminary data.</text>
</comment>
<keyword evidence="2" id="KW-1185">Reference proteome</keyword>
<sequence>MIPIDPKTCKNFIDEISIYESDVEKLVTYFIVRYLDKGLEFHNIVLRSKILFEISLDNIKELYLRLEAVPEKIRTTARNDLNFILFVRNRQMICDKQIKDLLINPEYKLCIEDILFHLEYTVKLIEGGKPFLGQPNNKKISSSQLEHLQESFDVVVEYIIKNSLPFSYKTPLKSKFQNICDQFFLLTSYLKSFRDLLEEHSYRSYIPYLLDDYWILNRNPEYWAKMEKYRDLNDIYQEEIDKTLDEEVDLMQNVGALKIHGDNEVVRIDFAKASEFAVAMQIHQNYKKLIDIYGDPDTEFTYRDRNYSVNDLLCLIKAVYAYITEQNEDKRNIKSAFLCLMGRKALLRAIGLDNAKEGNLLDLLSYDLNNDVNKHYLVHDKVLLKSDNLFFILPSRINEIAIERMLDKILTNQVAVNFKRENKSEQKGFVFEDNLENFFKSMGLKFGRVPQNKNRGVPEIDGMFVFDNYVFIYEAKASILPNSAIDTYNFLKDTLLKAREQIDCRMFLILENPDAKAYIEQKSGIDIENLNLAPFILLNHRKFSGYKELKSSFSDFYFPVVCFDDLKTILAQRIVPVWNYNKDKDMYARSVNPLNTGEELWNFMLNQFENLETMEEPIVHLNDLGVGYQIVRPTIIDDTTPTKFQRKTPGG</sequence>
<reference evidence="1" key="1">
    <citation type="submission" date="2021-04" db="EMBL/GenBank/DDBJ databases">
        <title>Sinoanaerobacter chloroacetimidivorans sp. nov., an obligate anaerobic bacterium isolated from anaerobic sludge.</title>
        <authorList>
            <person name="Bao Y."/>
        </authorList>
    </citation>
    <scope>NUCLEOTIDE SEQUENCE</scope>
    <source>
        <strain evidence="1">BAD-6</strain>
    </source>
</reference>
<dbReference type="AlphaFoldDB" id="A0A8J8B3S0"/>
<dbReference type="RefSeq" id="WP_227018722.1">
    <property type="nucleotide sequence ID" value="NZ_JAGSND010000007.1"/>
</dbReference>
<proteinExistence type="predicted"/>
<name>A0A8J8B3S0_9FIRM</name>
<dbReference type="Proteomes" id="UP000675664">
    <property type="component" value="Unassembled WGS sequence"/>
</dbReference>
<evidence type="ECO:0000313" key="2">
    <source>
        <dbReference type="Proteomes" id="UP000675664"/>
    </source>
</evidence>
<evidence type="ECO:0000313" key="1">
    <source>
        <dbReference type="EMBL" id="MBR0598600.1"/>
    </source>
</evidence>